<dbReference type="SMART" id="SM00342">
    <property type="entry name" value="HTH_ARAC"/>
    <property type="match status" value="1"/>
</dbReference>
<dbReference type="SUPFAM" id="SSF46689">
    <property type="entry name" value="Homeodomain-like"/>
    <property type="match status" value="2"/>
</dbReference>
<dbReference type="InterPro" id="IPR018062">
    <property type="entry name" value="HTH_AraC-typ_CS"/>
</dbReference>
<sequence>MQNPAIIIGSPEMTVLIGPVAVSADVLPPDPVLFAYALGAEGATLRVFARPAVPMLLEMAGADDTSLLVVARRAVERLYGWTAEGMDGDTFHVSHELAAILMRVADAGRSGDALITYRFAKSLELLCETVEALNAGSLVPFAGDGVLSERDTRAIVAARGMVDRQWSEKLTLDWIARACGINRAKLTRGFRDLYGCTISEALAERRLAEAQAKLLTTDLPVSSIGYASGYLNNASFTRAFGRRFGLSPSDFRAIRRAA</sequence>
<dbReference type="GO" id="GO:0043565">
    <property type="term" value="F:sequence-specific DNA binding"/>
    <property type="evidence" value="ECO:0007669"/>
    <property type="project" value="InterPro"/>
</dbReference>
<proteinExistence type="predicted"/>
<feature type="domain" description="HTH araC/xylS-type" evidence="4">
    <location>
        <begin position="156"/>
        <end position="254"/>
    </location>
</feature>
<evidence type="ECO:0000256" key="2">
    <source>
        <dbReference type="ARBA" id="ARBA00023125"/>
    </source>
</evidence>
<dbReference type="InterPro" id="IPR009057">
    <property type="entry name" value="Homeodomain-like_sf"/>
</dbReference>
<protein>
    <submittedName>
        <fullName evidence="5">AraC family transcriptional regulator</fullName>
    </submittedName>
</protein>
<dbReference type="EMBL" id="JAMLDX010000001">
    <property type="protein sequence ID" value="MCP3728816.1"/>
    <property type="molecule type" value="Genomic_DNA"/>
</dbReference>
<reference evidence="5" key="1">
    <citation type="submission" date="2022-05" db="EMBL/GenBank/DDBJ databases">
        <title>Sphingomonas sp. strain MG17 Genome sequencing and assembly.</title>
        <authorList>
            <person name="Kim I."/>
        </authorList>
    </citation>
    <scope>NUCLEOTIDE SEQUENCE</scope>
    <source>
        <strain evidence="5">MG17</strain>
    </source>
</reference>
<dbReference type="Pfam" id="PF12833">
    <property type="entry name" value="HTH_18"/>
    <property type="match status" value="1"/>
</dbReference>
<keyword evidence="2" id="KW-0238">DNA-binding</keyword>
<dbReference type="Gene3D" id="1.10.10.60">
    <property type="entry name" value="Homeodomain-like"/>
    <property type="match status" value="1"/>
</dbReference>
<comment type="caution">
    <text evidence="5">The sequence shown here is derived from an EMBL/GenBank/DDBJ whole genome shotgun (WGS) entry which is preliminary data.</text>
</comment>
<dbReference type="PROSITE" id="PS01124">
    <property type="entry name" value="HTH_ARAC_FAMILY_2"/>
    <property type="match status" value="1"/>
</dbReference>
<dbReference type="GO" id="GO:0003700">
    <property type="term" value="F:DNA-binding transcription factor activity"/>
    <property type="evidence" value="ECO:0007669"/>
    <property type="project" value="InterPro"/>
</dbReference>
<keyword evidence="6" id="KW-1185">Reference proteome</keyword>
<dbReference type="PANTHER" id="PTHR47893:SF1">
    <property type="entry name" value="REGULATORY PROTEIN PCHR"/>
    <property type="match status" value="1"/>
</dbReference>
<dbReference type="InterPro" id="IPR053142">
    <property type="entry name" value="PchR_regulatory_protein"/>
</dbReference>
<evidence type="ECO:0000256" key="3">
    <source>
        <dbReference type="ARBA" id="ARBA00023163"/>
    </source>
</evidence>
<dbReference type="AlphaFoldDB" id="A0A9X2KK01"/>
<dbReference type="PROSITE" id="PS00041">
    <property type="entry name" value="HTH_ARAC_FAMILY_1"/>
    <property type="match status" value="1"/>
</dbReference>
<dbReference type="Proteomes" id="UP001139451">
    <property type="component" value="Unassembled WGS sequence"/>
</dbReference>
<dbReference type="RefSeq" id="WP_254290743.1">
    <property type="nucleotide sequence ID" value="NZ_JAMLDX010000001.1"/>
</dbReference>
<evidence type="ECO:0000259" key="4">
    <source>
        <dbReference type="PROSITE" id="PS01124"/>
    </source>
</evidence>
<name>A0A9X2KK01_9SPHN</name>
<dbReference type="InterPro" id="IPR020449">
    <property type="entry name" value="Tscrpt_reg_AraC-type_HTH"/>
</dbReference>
<evidence type="ECO:0000256" key="1">
    <source>
        <dbReference type="ARBA" id="ARBA00023015"/>
    </source>
</evidence>
<keyword evidence="3" id="KW-0804">Transcription</keyword>
<dbReference type="PRINTS" id="PR00032">
    <property type="entry name" value="HTHARAC"/>
</dbReference>
<dbReference type="PANTHER" id="PTHR47893">
    <property type="entry name" value="REGULATORY PROTEIN PCHR"/>
    <property type="match status" value="1"/>
</dbReference>
<gene>
    <name evidence="5" type="ORF">M9978_00085</name>
</gene>
<evidence type="ECO:0000313" key="5">
    <source>
        <dbReference type="EMBL" id="MCP3728816.1"/>
    </source>
</evidence>
<accession>A0A9X2KK01</accession>
<keyword evidence="1" id="KW-0805">Transcription regulation</keyword>
<dbReference type="InterPro" id="IPR018060">
    <property type="entry name" value="HTH_AraC"/>
</dbReference>
<organism evidence="5 6">
    <name type="scientific">Sphingomonas tagetis</name>
    <dbReference type="NCBI Taxonomy" id="2949092"/>
    <lineage>
        <taxon>Bacteria</taxon>
        <taxon>Pseudomonadati</taxon>
        <taxon>Pseudomonadota</taxon>
        <taxon>Alphaproteobacteria</taxon>
        <taxon>Sphingomonadales</taxon>
        <taxon>Sphingomonadaceae</taxon>
        <taxon>Sphingomonas</taxon>
    </lineage>
</organism>
<evidence type="ECO:0000313" key="6">
    <source>
        <dbReference type="Proteomes" id="UP001139451"/>
    </source>
</evidence>